<proteinExistence type="predicted"/>
<dbReference type="STRING" id="112903.SAMN04490178_12366"/>
<evidence type="ECO:0000313" key="1">
    <source>
        <dbReference type="EMBL" id="SEP38955.1"/>
    </source>
</evidence>
<sequence>MRGYQRFQRAIRSRDLSGSDGINARTALIGKFYTAQIVKICGFFDADL</sequence>
<keyword evidence="2" id="KW-1185">Reference proteome</keyword>
<dbReference type="Proteomes" id="UP000198847">
    <property type="component" value="Unassembled WGS sequence"/>
</dbReference>
<protein>
    <submittedName>
        <fullName evidence="1">Uncharacterized protein</fullName>
    </submittedName>
</protein>
<evidence type="ECO:0000313" key="2">
    <source>
        <dbReference type="Proteomes" id="UP000198847"/>
    </source>
</evidence>
<organism evidence="1 2">
    <name type="scientific">Propionispora vibrioides</name>
    <dbReference type="NCBI Taxonomy" id="112903"/>
    <lineage>
        <taxon>Bacteria</taxon>
        <taxon>Bacillati</taxon>
        <taxon>Bacillota</taxon>
        <taxon>Negativicutes</taxon>
        <taxon>Selenomonadales</taxon>
        <taxon>Sporomusaceae</taxon>
        <taxon>Propionispora</taxon>
    </lineage>
</organism>
<dbReference type="AlphaFoldDB" id="A0A1H8XGB4"/>
<reference evidence="1 2" key="1">
    <citation type="submission" date="2016-10" db="EMBL/GenBank/DDBJ databases">
        <authorList>
            <person name="de Groot N.N."/>
        </authorList>
    </citation>
    <scope>NUCLEOTIDE SEQUENCE [LARGE SCALE GENOMIC DNA]</scope>
    <source>
        <strain evidence="1 2">DSM 13305</strain>
    </source>
</reference>
<dbReference type="EMBL" id="FODY01000023">
    <property type="protein sequence ID" value="SEP38955.1"/>
    <property type="molecule type" value="Genomic_DNA"/>
</dbReference>
<name>A0A1H8XGB4_9FIRM</name>
<accession>A0A1H8XGB4</accession>
<gene>
    <name evidence="1" type="ORF">SAMN04490178_12366</name>
</gene>